<evidence type="ECO:0000313" key="2">
    <source>
        <dbReference type="Proteomes" id="UP000606172"/>
    </source>
</evidence>
<proteinExistence type="predicted"/>
<dbReference type="RefSeq" id="WP_204027413.1">
    <property type="nucleotide sequence ID" value="NZ_BOOW01000026.1"/>
</dbReference>
<accession>A0A919RKU7</accession>
<protein>
    <submittedName>
        <fullName evidence="1">Uncharacterized protein</fullName>
    </submittedName>
</protein>
<organism evidence="1 2">
    <name type="scientific">Sinosporangium siamense</name>
    <dbReference type="NCBI Taxonomy" id="1367973"/>
    <lineage>
        <taxon>Bacteria</taxon>
        <taxon>Bacillati</taxon>
        <taxon>Actinomycetota</taxon>
        <taxon>Actinomycetes</taxon>
        <taxon>Streptosporangiales</taxon>
        <taxon>Streptosporangiaceae</taxon>
        <taxon>Sinosporangium</taxon>
    </lineage>
</organism>
<name>A0A919RKU7_9ACTN</name>
<sequence length="76" mass="7961">MVLITVRLPAGLSLPDGMRHLGLADEDVDLAFGLIAVDSAKGLYALRVSDESARRLGWGAGGPYADPKIEPFGPPS</sequence>
<evidence type="ECO:0000313" key="1">
    <source>
        <dbReference type="EMBL" id="GII93774.1"/>
    </source>
</evidence>
<gene>
    <name evidence="1" type="ORF">Ssi02_40050</name>
</gene>
<dbReference type="Proteomes" id="UP000606172">
    <property type="component" value="Unassembled WGS sequence"/>
</dbReference>
<comment type="caution">
    <text evidence="1">The sequence shown here is derived from an EMBL/GenBank/DDBJ whole genome shotgun (WGS) entry which is preliminary data.</text>
</comment>
<dbReference type="AlphaFoldDB" id="A0A919RKU7"/>
<dbReference type="EMBL" id="BOOW01000026">
    <property type="protein sequence ID" value="GII93774.1"/>
    <property type="molecule type" value="Genomic_DNA"/>
</dbReference>
<reference evidence="1" key="1">
    <citation type="submission" date="2021-01" db="EMBL/GenBank/DDBJ databases">
        <title>Whole genome shotgun sequence of Sinosporangium siamense NBRC 109515.</title>
        <authorList>
            <person name="Komaki H."/>
            <person name="Tamura T."/>
        </authorList>
    </citation>
    <scope>NUCLEOTIDE SEQUENCE</scope>
    <source>
        <strain evidence="1">NBRC 109515</strain>
    </source>
</reference>
<keyword evidence="2" id="KW-1185">Reference proteome</keyword>